<sequence>PIQARPLSTSTIIDSDVAAVLGVVHGKVHKSKETAVEDSLVVKPLLVSSEVPVPVQVPVPLFSCTSMCLSRRRYLSPRWLRCPNRSCVRSRYAKRSLCRNGCSWRNRTRYRSRCTCRSRTSSTCQSRTRSTKAFLCQRRWRCPNHTKCRCTGTCRYHSERTCPSRCQSTCAERTCADAFSSAPTLRSGFRTVCTRLCRAIQMSSSPAQEALHVLAGVQYIDEI</sequence>
<gene>
    <name evidence="1" type="ORF">BIW11_11013</name>
</gene>
<feature type="non-terminal residue" evidence="1">
    <location>
        <position position="1"/>
    </location>
</feature>
<reference evidence="1 2" key="1">
    <citation type="journal article" date="2017" name="Gigascience">
        <title>Draft genome of the honey bee ectoparasitic mite, Tropilaelaps mercedesae, is shaped by the parasitic life history.</title>
        <authorList>
            <person name="Dong X."/>
            <person name="Armstrong S.D."/>
            <person name="Xia D."/>
            <person name="Makepeace B.L."/>
            <person name="Darby A.C."/>
            <person name="Kadowaki T."/>
        </authorList>
    </citation>
    <scope>NUCLEOTIDE SEQUENCE [LARGE SCALE GENOMIC DNA]</scope>
    <source>
        <strain evidence="1">Wuxi-XJTLU</strain>
    </source>
</reference>
<accession>A0A1V9XDE7</accession>
<dbReference type="EMBL" id="MNPL01014618">
    <property type="protein sequence ID" value="OQR71421.1"/>
    <property type="molecule type" value="Genomic_DNA"/>
</dbReference>
<dbReference type="Proteomes" id="UP000192247">
    <property type="component" value="Unassembled WGS sequence"/>
</dbReference>
<evidence type="ECO:0000313" key="1">
    <source>
        <dbReference type="EMBL" id="OQR71421.1"/>
    </source>
</evidence>
<dbReference type="AlphaFoldDB" id="A0A1V9XDE7"/>
<protein>
    <submittedName>
        <fullName evidence="1">Uncharacterized protein</fullName>
    </submittedName>
</protein>
<comment type="caution">
    <text evidence="1">The sequence shown here is derived from an EMBL/GenBank/DDBJ whole genome shotgun (WGS) entry which is preliminary data.</text>
</comment>
<name>A0A1V9XDE7_9ACAR</name>
<proteinExistence type="predicted"/>
<evidence type="ECO:0000313" key="2">
    <source>
        <dbReference type="Proteomes" id="UP000192247"/>
    </source>
</evidence>
<organism evidence="1 2">
    <name type="scientific">Tropilaelaps mercedesae</name>
    <dbReference type="NCBI Taxonomy" id="418985"/>
    <lineage>
        <taxon>Eukaryota</taxon>
        <taxon>Metazoa</taxon>
        <taxon>Ecdysozoa</taxon>
        <taxon>Arthropoda</taxon>
        <taxon>Chelicerata</taxon>
        <taxon>Arachnida</taxon>
        <taxon>Acari</taxon>
        <taxon>Parasitiformes</taxon>
        <taxon>Mesostigmata</taxon>
        <taxon>Gamasina</taxon>
        <taxon>Dermanyssoidea</taxon>
        <taxon>Laelapidae</taxon>
        <taxon>Tropilaelaps</taxon>
    </lineage>
</organism>
<keyword evidence="2" id="KW-1185">Reference proteome</keyword>
<dbReference type="InParanoid" id="A0A1V9XDE7"/>